<feature type="domain" description="DUF7587" evidence="1">
    <location>
        <begin position="39"/>
        <end position="178"/>
    </location>
</feature>
<evidence type="ECO:0000313" key="3">
    <source>
        <dbReference type="Proteomes" id="UP000326268"/>
    </source>
</evidence>
<dbReference type="AlphaFoldDB" id="A0A5N7AHK2"/>
<dbReference type="GeneID" id="43656222"/>
<evidence type="ECO:0000259" key="1">
    <source>
        <dbReference type="Pfam" id="PF24494"/>
    </source>
</evidence>
<dbReference type="Pfam" id="PF24494">
    <property type="entry name" value="DUF7587"/>
    <property type="match status" value="1"/>
</dbReference>
<evidence type="ECO:0000313" key="2">
    <source>
        <dbReference type="EMBL" id="KAE8369153.1"/>
    </source>
</evidence>
<reference evidence="2 3" key="1">
    <citation type="submission" date="2019-04" db="EMBL/GenBank/DDBJ databases">
        <title>Friends and foes A comparative genomics studyof 23 Aspergillus species from section Flavi.</title>
        <authorList>
            <consortium name="DOE Joint Genome Institute"/>
            <person name="Kjaerbolling I."/>
            <person name="Vesth T."/>
            <person name="Frisvad J.C."/>
            <person name="Nybo J.L."/>
            <person name="Theobald S."/>
            <person name="Kildgaard S."/>
            <person name="Isbrandt T."/>
            <person name="Kuo A."/>
            <person name="Sato A."/>
            <person name="Lyhne E.K."/>
            <person name="Kogle M.E."/>
            <person name="Wiebenga A."/>
            <person name="Kun R.S."/>
            <person name="Lubbers R.J."/>
            <person name="Makela M.R."/>
            <person name="Barry K."/>
            <person name="Chovatia M."/>
            <person name="Clum A."/>
            <person name="Daum C."/>
            <person name="Haridas S."/>
            <person name="He G."/>
            <person name="LaButti K."/>
            <person name="Lipzen A."/>
            <person name="Mondo S."/>
            <person name="Riley R."/>
            <person name="Salamov A."/>
            <person name="Simmons B.A."/>
            <person name="Magnuson J.K."/>
            <person name="Henrissat B."/>
            <person name="Mortensen U.H."/>
            <person name="Larsen T.O."/>
            <person name="Devries R.P."/>
            <person name="Grigoriev I.V."/>
            <person name="Machida M."/>
            <person name="Baker S.E."/>
            <person name="Andersen M.R."/>
        </authorList>
    </citation>
    <scope>NUCLEOTIDE SEQUENCE [LARGE SCALE GENOMIC DNA]</scope>
    <source>
        <strain evidence="2 3">CBS 763.97</strain>
    </source>
</reference>
<organism evidence="2 3">
    <name type="scientific">Aspergillus caelatus</name>
    <dbReference type="NCBI Taxonomy" id="61420"/>
    <lineage>
        <taxon>Eukaryota</taxon>
        <taxon>Fungi</taxon>
        <taxon>Dikarya</taxon>
        <taxon>Ascomycota</taxon>
        <taxon>Pezizomycotina</taxon>
        <taxon>Eurotiomycetes</taxon>
        <taxon>Eurotiomycetidae</taxon>
        <taxon>Eurotiales</taxon>
        <taxon>Aspergillaceae</taxon>
        <taxon>Aspergillus</taxon>
        <taxon>Aspergillus subgen. Circumdati</taxon>
    </lineage>
</organism>
<dbReference type="Proteomes" id="UP000326268">
    <property type="component" value="Unassembled WGS sequence"/>
</dbReference>
<dbReference type="EMBL" id="ML737577">
    <property type="protein sequence ID" value="KAE8369153.1"/>
    <property type="molecule type" value="Genomic_DNA"/>
</dbReference>
<gene>
    <name evidence="2" type="ORF">BDV27DRAFT_153421</name>
</gene>
<name>A0A5N7AHK2_9EURO</name>
<dbReference type="OrthoDB" id="3483554at2759"/>
<dbReference type="InterPro" id="IPR056009">
    <property type="entry name" value="DUF7587"/>
</dbReference>
<keyword evidence="3" id="KW-1185">Reference proteome</keyword>
<proteinExistence type="predicted"/>
<sequence length="285" mass="32473">MAQESILTQNIPLEYFPAPTEEEIHPWYQASHVVLNQPLLRTWDVHSAVQPTSTNCMYSRCPCQLLDTFEARALSLAIHAHDNNQTPTPYISFTTCAGVARRLALTRARKRGSQMLTVINPRVRAAHGRYLLSAASELHYYGVRDPHGTTYQDYQDEYLCLWVVEEEEVVGHWEWDELVEVDDWYEAIILPAFTAHDERFNARLLGINPGVWSDTSASAGLTSRDQTSRWDEDNSLDIEYSSGQHQYLSGEGYNGSFEDYLGLSDSYYEAEANSIGYLLNPSEDY</sequence>
<dbReference type="RefSeq" id="XP_031932234.1">
    <property type="nucleotide sequence ID" value="XM_032071776.1"/>
</dbReference>
<accession>A0A5N7AHK2</accession>
<protein>
    <recommendedName>
        <fullName evidence="1">DUF7587 domain-containing protein</fullName>
    </recommendedName>
</protein>